<keyword evidence="3" id="KW-1185">Reference proteome</keyword>
<accession>A0AAV4PDK0</accession>
<dbReference type="EMBL" id="BPLR01004473">
    <property type="protein sequence ID" value="GIX95113.1"/>
    <property type="molecule type" value="Genomic_DNA"/>
</dbReference>
<feature type="compositionally biased region" description="Polar residues" evidence="1">
    <location>
        <begin position="49"/>
        <end position="65"/>
    </location>
</feature>
<evidence type="ECO:0000313" key="2">
    <source>
        <dbReference type="EMBL" id="GIX95113.1"/>
    </source>
</evidence>
<proteinExistence type="predicted"/>
<sequence length="135" mass="15125">MSGSYLISYPSNFLTVEEEHWRHRGLTPTSNIKTEEKLNNLMFTQSTCVQQHSSPSEPVSKTAPQTGWPFECPTEPNAPIVGGPHRIPARDTKQTTITQPSKAEATSPKIPHSPKRGPLKAKHFATPHFEQRQEK</sequence>
<gene>
    <name evidence="2" type="ORF">CEXT_493651</name>
</gene>
<dbReference type="Proteomes" id="UP001054945">
    <property type="component" value="Unassembled WGS sequence"/>
</dbReference>
<evidence type="ECO:0000256" key="1">
    <source>
        <dbReference type="SAM" id="MobiDB-lite"/>
    </source>
</evidence>
<evidence type="ECO:0000313" key="3">
    <source>
        <dbReference type="Proteomes" id="UP001054945"/>
    </source>
</evidence>
<feature type="compositionally biased region" description="Basic residues" evidence="1">
    <location>
        <begin position="112"/>
        <end position="125"/>
    </location>
</feature>
<reference evidence="2 3" key="1">
    <citation type="submission" date="2021-06" db="EMBL/GenBank/DDBJ databases">
        <title>Caerostris extrusa draft genome.</title>
        <authorList>
            <person name="Kono N."/>
            <person name="Arakawa K."/>
        </authorList>
    </citation>
    <scope>NUCLEOTIDE SEQUENCE [LARGE SCALE GENOMIC DNA]</scope>
</reference>
<organism evidence="2 3">
    <name type="scientific">Caerostris extrusa</name>
    <name type="common">Bark spider</name>
    <name type="synonym">Caerostris bankana</name>
    <dbReference type="NCBI Taxonomy" id="172846"/>
    <lineage>
        <taxon>Eukaryota</taxon>
        <taxon>Metazoa</taxon>
        <taxon>Ecdysozoa</taxon>
        <taxon>Arthropoda</taxon>
        <taxon>Chelicerata</taxon>
        <taxon>Arachnida</taxon>
        <taxon>Araneae</taxon>
        <taxon>Araneomorphae</taxon>
        <taxon>Entelegynae</taxon>
        <taxon>Araneoidea</taxon>
        <taxon>Araneidae</taxon>
        <taxon>Caerostris</taxon>
    </lineage>
</organism>
<protein>
    <submittedName>
        <fullName evidence="2">Uncharacterized protein</fullName>
    </submittedName>
</protein>
<comment type="caution">
    <text evidence="2">The sequence shown here is derived from an EMBL/GenBank/DDBJ whole genome shotgun (WGS) entry which is preliminary data.</text>
</comment>
<name>A0AAV4PDK0_CAEEX</name>
<feature type="region of interest" description="Disordered" evidence="1">
    <location>
        <begin position="49"/>
        <end position="135"/>
    </location>
</feature>
<dbReference type="AlphaFoldDB" id="A0AAV4PDK0"/>